<reference evidence="2" key="1">
    <citation type="submission" date="2021-06" db="EMBL/GenBank/DDBJ databases">
        <authorList>
            <person name="Kallberg Y."/>
            <person name="Tangrot J."/>
            <person name="Rosling A."/>
        </authorList>
    </citation>
    <scope>NUCLEOTIDE SEQUENCE</scope>
    <source>
        <strain evidence="2">IN212</strain>
    </source>
</reference>
<sequence length="48" mass="5091">NALDNGGLSPQSANTIVDEELALKPQDNEHLSTNLEPVCDPNTTSLSQ</sequence>
<evidence type="ECO:0000256" key="1">
    <source>
        <dbReference type="SAM" id="MobiDB-lite"/>
    </source>
</evidence>
<feature type="non-terminal residue" evidence="2">
    <location>
        <position position="1"/>
    </location>
</feature>
<dbReference type="Proteomes" id="UP000789396">
    <property type="component" value="Unassembled WGS sequence"/>
</dbReference>
<feature type="region of interest" description="Disordered" evidence="1">
    <location>
        <begin position="26"/>
        <end position="48"/>
    </location>
</feature>
<feature type="non-terminal residue" evidence="2">
    <location>
        <position position="48"/>
    </location>
</feature>
<proteinExistence type="predicted"/>
<accession>A0A9N9JKB8</accession>
<name>A0A9N9JKB8_9GLOM</name>
<comment type="caution">
    <text evidence="2">The sequence shown here is derived from an EMBL/GenBank/DDBJ whole genome shotgun (WGS) entry which is preliminary data.</text>
</comment>
<dbReference type="OrthoDB" id="2472108at2759"/>
<feature type="compositionally biased region" description="Polar residues" evidence="1">
    <location>
        <begin position="31"/>
        <end position="48"/>
    </location>
</feature>
<evidence type="ECO:0000313" key="2">
    <source>
        <dbReference type="EMBL" id="CAG8780619.1"/>
    </source>
</evidence>
<dbReference type="EMBL" id="CAJVPZ010052508">
    <property type="protein sequence ID" value="CAG8780619.1"/>
    <property type="molecule type" value="Genomic_DNA"/>
</dbReference>
<keyword evidence="3" id="KW-1185">Reference proteome</keyword>
<gene>
    <name evidence="2" type="ORF">RFULGI_LOCUS15786</name>
</gene>
<organism evidence="2 3">
    <name type="scientific">Racocetra fulgida</name>
    <dbReference type="NCBI Taxonomy" id="60492"/>
    <lineage>
        <taxon>Eukaryota</taxon>
        <taxon>Fungi</taxon>
        <taxon>Fungi incertae sedis</taxon>
        <taxon>Mucoromycota</taxon>
        <taxon>Glomeromycotina</taxon>
        <taxon>Glomeromycetes</taxon>
        <taxon>Diversisporales</taxon>
        <taxon>Gigasporaceae</taxon>
        <taxon>Racocetra</taxon>
    </lineage>
</organism>
<protein>
    <submittedName>
        <fullName evidence="2">9725_t:CDS:1</fullName>
    </submittedName>
</protein>
<dbReference type="AlphaFoldDB" id="A0A9N9JKB8"/>
<evidence type="ECO:0000313" key="3">
    <source>
        <dbReference type="Proteomes" id="UP000789396"/>
    </source>
</evidence>